<feature type="compositionally biased region" description="Polar residues" evidence="1">
    <location>
        <begin position="779"/>
        <end position="788"/>
    </location>
</feature>
<feature type="compositionally biased region" description="Basic and acidic residues" evidence="1">
    <location>
        <begin position="500"/>
        <end position="510"/>
    </location>
</feature>
<gene>
    <name evidence="2" type="ORF">BP5796_06452</name>
</gene>
<organism evidence="2 3">
    <name type="scientific">Coleophoma crateriformis</name>
    <dbReference type="NCBI Taxonomy" id="565419"/>
    <lineage>
        <taxon>Eukaryota</taxon>
        <taxon>Fungi</taxon>
        <taxon>Dikarya</taxon>
        <taxon>Ascomycota</taxon>
        <taxon>Pezizomycotina</taxon>
        <taxon>Leotiomycetes</taxon>
        <taxon>Helotiales</taxon>
        <taxon>Dermateaceae</taxon>
        <taxon>Coleophoma</taxon>
    </lineage>
</organism>
<feature type="region of interest" description="Disordered" evidence="1">
    <location>
        <begin position="778"/>
        <end position="807"/>
    </location>
</feature>
<sequence length="1357" mass="150542">MDERPLILNQKDLRMAPSGDLVTWYGGFDTSVYYQSMRLFPGNQPMVLRYQLSGDLKLHDFWKDNGPSRNLRMNETWEALANEIPMVSENANSPTITSDFERLSSDFFGGHGVYEGVTRHPISSSVFTATTIERWGNKIKYTLFQNPEIWGLISDCIQNKFLELAVCGRRQYHGIQVTRDQSYKRFIDFFEKAEKARPQEVHDLGIQMMAMRKELKSAATTMASVVIALSDHQENQICKVGFPSEQAGQENKQSLASNGPLAKFESLIEPNTSDGIANIPVAESITRSKAPNQQLSQLQLNVETKRQRKLSIKEERNSSIGFIRGRTASRASIIGQPSIATSEEIERSSDVPRNETAEMSAGIDASAKGMQGSAGDDSTGKSITSELIDNSGTSTGATHQQTLFELQKCVVTSSRQTATANHGKSNKKKKSHAKKTESRATGPEDFSTVGNTDILKPSPAIAVTSVAKLKTVSACVDGIPFDDWDQDEPESKWEIVKYKHNSQAKERSADSRTQTLQTTENPRGGSYGQTPLQVSPRQLERTQPLSKHGWKQTNRANCSPVKTTKASAKVPSLNLKDYPPLPDRTLPLVGDSTITLPTDVSHTSSKYGKNSSSYTTTHQPLVIPATQDIPESSVIQPIMTSEPSAVITDSAVKDVEIQTGCSSIPEETDEGLQITSSLGENDGNSPISTNLQKAVSHTTPQNSTGVIDYSITRQNPTKADNTLDLREAIARTDRPQPLALTQLQSLDELHDPRSSNVKDKSPVAAGDISWCNLEKPNIMNDNSRSRGNSDVLDTPSDCISRPRSKSLSDENAISTMLIFEGGGHTKAAASDYKPSTSVAAKCTQSTQTREGTKDSSMLPQGPFIQSESGILHSSNTKASIGHEASPSSYTHYASVPYFVNHTPIQTPVHPILHNQSFPGPGFYHQPRHAIVSSAPVGQPTHMIACYDFAGPFAVLQPTQSNMVQYPYMHGIEASNITGARQKAITKAADQQREPYSESQKLKQQGRSISGPSSNIEASQRELEKTTPSSKQENIQSADHKQTAVAEKRPMPELWCEFCNDKVAVDDGWAITCLGCTAFRGIYYCDTLCLLLDAKRHAYSCATTPLIHTKDQLPAIASRLPQPIHSIQDQRWINNQAQPFGNASGSNLLRYRQRAFMMHARTGQFPNLLERWVDVKHGKESKDYAQLKNTGQFNESYKIIGQYYIFRSRLTALQGPRYNPDADVIFTVTFKPGDPRALSLRRTLNALFLVSGSNVQNYFRLGLELAEFAFRMIRDVILRYEVDDISHVVSDRAVIMSEFNLQFQEEFNFNIIHQVNESDNFDFEKEWESIRSTLASLERVNTPLLTWMHDDGLIPRRH</sequence>
<feature type="compositionally biased region" description="Polar residues" evidence="1">
    <location>
        <begin position="511"/>
        <end position="521"/>
    </location>
</feature>
<comment type="caution">
    <text evidence="2">The sequence shown here is derived from an EMBL/GenBank/DDBJ whole genome shotgun (WGS) entry which is preliminary data.</text>
</comment>
<feature type="compositionally biased region" description="Polar residues" evidence="1">
    <location>
        <begin position="380"/>
        <end position="395"/>
    </location>
</feature>
<evidence type="ECO:0000313" key="3">
    <source>
        <dbReference type="Proteomes" id="UP000256328"/>
    </source>
</evidence>
<proteinExistence type="predicted"/>
<dbReference type="OrthoDB" id="4757558at2759"/>
<feature type="region of interest" description="Disordered" evidence="1">
    <location>
        <begin position="334"/>
        <end position="395"/>
    </location>
</feature>
<feature type="region of interest" description="Disordered" evidence="1">
    <location>
        <begin position="500"/>
        <end position="565"/>
    </location>
</feature>
<name>A0A3D8RP98_9HELO</name>
<keyword evidence="3" id="KW-1185">Reference proteome</keyword>
<protein>
    <submittedName>
        <fullName evidence="2">Uncharacterized protein</fullName>
    </submittedName>
</protein>
<evidence type="ECO:0000256" key="1">
    <source>
        <dbReference type="SAM" id="MobiDB-lite"/>
    </source>
</evidence>
<reference evidence="2 3" key="1">
    <citation type="journal article" date="2018" name="IMA Fungus">
        <title>IMA Genome-F 9: Draft genome sequence of Annulohypoxylon stygium, Aspergillus mulundensis, Berkeleyomyces basicola (syn. Thielaviopsis basicola), Ceratocystis smalleyi, two Cercospora beticola strains, Coleophoma cylindrospora, Fusarium fracticaudum, Phialophora cf. hyalina, and Morchella septimelata.</title>
        <authorList>
            <person name="Wingfield B.D."/>
            <person name="Bills G.F."/>
            <person name="Dong Y."/>
            <person name="Huang W."/>
            <person name="Nel W.J."/>
            <person name="Swalarsk-Parry B.S."/>
            <person name="Vaghefi N."/>
            <person name="Wilken P.M."/>
            <person name="An Z."/>
            <person name="de Beer Z.W."/>
            <person name="De Vos L."/>
            <person name="Chen L."/>
            <person name="Duong T.A."/>
            <person name="Gao Y."/>
            <person name="Hammerbacher A."/>
            <person name="Kikkert J.R."/>
            <person name="Li Y."/>
            <person name="Li H."/>
            <person name="Li K."/>
            <person name="Li Q."/>
            <person name="Liu X."/>
            <person name="Ma X."/>
            <person name="Naidoo K."/>
            <person name="Pethybridge S.J."/>
            <person name="Sun J."/>
            <person name="Steenkamp E.T."/>
            <person name="van der Nest M.A."/>
            <person name="van Wyk S."/>
            <person name="Wingfield M.J."/>
            <person name="Xiong C."/>
            <person name="Yue Q."/>
            <person name="Zhang X."/>
        </authorList>
    </citation>
    <scope>NUCLEOTIDE SEQUENCE [LARGE SCALE GENOMIC DNA]</scope>
    <source>
        <strain evidence="2 3">BP5796</strain>
    </source>
</reference>
<feature type="region of interest" description="Disordered" evidence="1">
    <location>
        <begin position="843"/>
        <end position="867"/>
    </location>
</feature>
<dbReference type="EMBL" id="PDLN01000009">
    <property type="protein sequence ID" value="RDW75631.1"/>
    <property type="molecule type" value="Genomic_DNA"/>
</dbReference>
<feature type="compositionally biased region" description="Polar residues" evidence="1">
    <location>
        <begin position="1025"/>
        <end position="1036"/>
    </location>
</feature>
<dbReference type="Proteomes" id="UP000256328">
    <property type="component" value="Unassembled WGS sequence"/>
</dbReference>
<feature type="compositionally biased region" description="Polar residues" evidence="1">
    <location>
        <begin position="528"/>
        <end position="565"/>
    </location>
</feature>
<feature type="region of interest" description="Disordered" evidence="1">
    <location>
        <begin position="982"/>
        <end position="1045"/>
    </location>
</feature>
<accession>A0A3D8RP98</accession>
<feature type="compositionally biased region" description="Polar residues" evidence="1">
    <location>
        <begin position="996"/>
        <end position="1017"/>
    </location>
</feature>
<feature type="region of interest" description="Disordered" evidence="1">
    <location>
        <begin position="415"/>
        <end position="454"/>
    </location>
</feature>
<evidence type="ECO:0000313" key="2">
    <source>
        <dbReference type="EMBL" id="RDW75631.1"/>
    </source>
</evidence>
<feature type="compositionally biased region" description="Basic residues" evidence="1">
    <location>
        <begin position="424"/>
        <end position="433"/>
    </location>
</feature>
<feature type="compositionally biased region" description="Basic and acidic residues" evidence="1">
    <location>
        <begin position="344"/>
        <end position="356"/>
    </location>
</feature>